<dbReference type="Proteomes" id="UP001606302">
    <property type="component" value="Unassembled WGS sequence"/>
</dbReference>
<gene>
    <name evidence="2" type="ORF">ACG04Q_07075</name>
</gene>
<protein>
    <submittedName>
        <fullName evidence="2">CAP domain-containing protein</fullName>
    </submittedName>
</protein>
<keyword evidence="3" id="KW-1185">Reference proteome</keyword>
<reference evidence="2 3" key="1">
    <citation type="submission" date="2024-08" db="EMBL/GenBank/DDBJ databases">
        <authorList>
            <person name="Lu H."/>
        </authorList>
    </citation>
    <scope>NUCLEOTIDE SEQUENCE [LARGE SCALE GENOMIC DNA]</scope>
    <source>
        <strain evidence="2 3">DXS20W</strain>
    </source>
</reference>
<sequence>MSTVTCTSGDVLLAAPAVLALVNLARVSAGVPQFERLPALEGTAQAHARYVAFNEAGGTDEVAGQPCFSGSTVDQRLAAAGVSPVLQGGVRAHGESVLGFDTIAGQSYFPATELVEHALDNLYGRMLLLNPVAQHVGIGASLQSRRGVLVLDTARIAASTPAAADGFAVWPRDTSSGVPVRMPASSMKPLEAGLSEGYPITLHAMSVVQVSRFVITRASDGTPVAATVITSASDRNRFIADNEAGLVPNAPLAAGTQYRVELDATIGSTAVHRTWMFTTAP</sequence>
<dbReference type="InterPro" id="IPR035940">
    <property type="entry name" value="CAP_sf"/>
</dbReference>
<accession>A0ABW7GHB5</accession>
<dbReference type="EMBL" id="JBIGHX010000002">
    <property type="protein sequence ID" value="MFG6461333.1"/>
    <property type="molecule type" value="Genomic_DNA"/>
</dbReference>
<name>A0ABW7GHB5_9BURK</name>
<evidence type="ECO:0000313" key="2">
    <source>
        <dbReference type="EMBL" id="MFG6461333.1"/>
    </source>
</evidence>
<dbReference type="Pfam" id="PF00188">
    <property type="entry name" value="CAP"/>
    <property type="match status" value="1"/>
</dbReference>
<organism evidence="2 3">
    <name type="scientific">Pelomonas lactea</name>
    <dbReference type="NCBI Taxonomy" id="3299030"/>
    <lineage>
        <taxon>Bacteria</taxon>
        <taxon>Pseudomonadati</taxon>
        <taxon>Pseudomonadota</taxon>
        <taxon>Betaproteobacteria</taxon>
        <taxon>Burkholderiales</taxon>
        <taxon>Sphaerotilaceae</taxon>
        <taxon>Roseateles</taxon>
    </lineage>
</organism>
<dbReference type="Gene3D" id="3.40.33.10">
    <property type="entry name" value="CAP"/>
    <property type="match status" value="1"/>
</dbReference>
<evidence type="ECO:0000259" key="1">
    <source>
        <dbReference type="Pfam" id="PF00188"/>
    </source>
</evidence>
<proteinExistence type="predicted"/>
<comment type="caution">
    <text evidence="2">The sequence shown here is derived from an EMBL/GenBank/DDBJ whole genome shotgun (WGS) entry which is preliminary data.</text>
</comment>
<evidence type="ECO:0000313" key="3">
    <source>
        <dbReference type="Proteomes" id="UP001606302"/>
    </source>
</evidence>
<dbReference type="InterPro" id="IPR014044">
    <property type="entry name" value="CAP_dom"/>
</dbReference>
<feature type="domain" description="SCP" evidence="1">
    <location>
        <begin position="19"/>
        <end position="148"/>
    </location>
</feature>